<organism evidence="1 2">
    <name type="scientific">Austropuccinia psidii MF-1</name>
    <dbReference type="NCBI Taxonomy" id="1389203"/>
    <lineage>
        <taxon>Eukaryota</taxon>
        <taxon>Fungi</taxon>
        <taxon>Dikarya</taxon>
        <taxon>Basidiomycota</taxon>
        <taxon>Pucciniomycotina</taxon>
        <taxon>Pucciniomycetes</taxon>
        <taxon>Pucciniales</taxon>
        <taxon>Sphaerophragmiaceae</taxon>
        <taxon>Austropuccinia</taxon>
    </lineage>
</organism>
<name>A0A9Q3BQ90_9BASI</name>
<dbReference type="EMBL" id="AVOT02002038">
    <property type="protein sequence ID" value="MBW0468977.1"/>
    <property type="molecule type" value="Genomic_DNA"/>
</dbReference>
<accession>A0A9Q3BQ90</accession>
<evidence type="ECO:0000313" key="2">
    <source>
        <dbReference type="Proteomes" id="UP000765509"/>
    </source>
</evidence>
<dbReference type="Proteomes" id="UP000765509">
    <property type="component" value="Unassembled WGS sequence"/>
</dbReference>
<dbReference type="AlphaFoldDB" id="A0A9Q3BQ90"/>
<evidence type="ECO:0000313" key="1">
    <source>
        <dbReference type="EMBL" id="MBW0468977.1"/>
    </source>
</evidence>
<protein>
    <submittedName>
        <fullName evidence="1">Uncharacterized protein</fullName>
    </submittedName>
</protein>
<proteinExistence type="predicted"/>
<keyword evidence="2" id="KW-1185">Reference proteome</keyword>
<gene>
    <name evidence="1" type="ORF">O181_008692</name>
</gene>
<comment type="caution">
    <text evidence="1">The sequence shown here is derived from an EMBL/GenBank/DDBJ whole genome shotgun (WGS) entry which is preliminary data.</text>
</comment>
<sequence>MHTIPLTLKFNRNLKKEDWKDMDILLHLHQLLEDLFQLSMDNKRFNLASKWEELGEIFQRICLKKIPFKDLIVITKGWNPNRKFQLLKERATRIRENKATTQAIEEKLNQTEPTLIPSGS</sequence>
<reference evidence="1" key="1">
    <citation type="submission" date="2021-03" db="EMBL/GenBank/DDBJ databases">
        <title>Draft genome sequence of rust myrtle Austropuccinia psidii MF-1, a brazilian biotype.</title>
        <authorList>
            <person name="Quecine M.C."/>
            <person name="Pachon D.M.R."/>
            <person name="Bonatelli M.L."/>
            <person name="Correr F.H."/>
            <person name="Franceschini L.M."/>
            <person name="Leite T.F."/>
            <person name="Margarido G.R.A."/>
            <person name="Almeida C.A."/>
            <person name="Ferrarezi J.A."/>
            <person name="Labate C.A."/>
        </authorList>
    </citation>
    <scope>NUCLEOTIDE SEQUENCE</scope>
    <source>
        <strain evidence="1">MF-1</strain>
    </source>
</reference>